<organism evidence="2 3">
    <name type="scientific">Algoriphagus confluentis</name>
    <dbReference type="NCBI Taxonomy" id="1697556"/>
    <lineage>
        <taxon>Bacteria</taxon>
        <taxon>Pseudomonadati</taxon>
        <taxon>Bacteroidota</taxon>
        <taxon>Cytophagia</taxon>
        <taxon>Cytophagales</taxon>
        <taxon>Cyclobacteriaceae</taxon>
        <taxon>Algoriphagus</taxon>
    </lineage>
</organism>
<gene>
    <name evidence="2" type="ORF">Aconfl_21920</name>
</gene>
<evidence type="ECO:0008006" key="4">
    <source>
        <dbReference type="Google" id="ProtNLM"/>
    </source>
</evidence>
<feature type="transmembrane region" description="Helical" evidence="1">
    <location>
        <begin position="312"/>
        <end position="328"/>
    </location>
</feature>
<feature type="transmembrane region" description="Helical" evidence="1">
    <location>
        <begin position="152"/>
        <end position="177"/>
    </location>
</feature>
<feature type="transmembrane region" description="Helical" evidence="1">
    <location>
        <begin position="231"/>
        <end position="253"/>
    </location>
</feature>
<feature type="transmembrane region" description="Helical" evidence="1">
    <location>
        <begin position="334"/>
        <end position="351"/>
    </location>
</feature>
<keyword evidence="1" id="KW-0472">Membrane</keyword>
<feature type="transmembrane region" description="Helical" evidence="1">
    <location>
        <begin position="97"/>
        <end position="115"/>
    </location>
</feature>
<dbReference type="Proteomes" id="UP001338309">
    <property type="component" value="Unassembled WGS sequence"/>
</dbReference>
<reference evidence="2 3" key="1">
    <citation type="submission" date="2023-08" db="EMBL/GenBank/DDBJ databases">
        <title>Draft genome sequence of Algoriphagus confluentis.</title>
        <authorList>
            <person name="Takatani N."/>
            <person name="Hosokawa M."/>
            <person name="Sawabe T."/>
        </authorList>
    </citation>
    <scope>NUCLEOTIDE SEQUENCE [LARGE SCALE GENOMIC DNA]</scope>
    <source>
        <strain evidence="2 3">NBRC 111222</strain>
    </source>
</reference>
<keyword evidence="1" id="KW-0812">Transmembrane</keyword>
<feature type="transmembrane region" description="Helical" evidence="1">
    <location>
        <begin position="260"/>
        <end position="277"/>
    </location>
</feature>
<protein>
    <recommendedName>
        <fullName evidence="4">Glycosyltransferase RgtA/B/C/D-like domain-containing protein</fullName>
    </recommendedName>
</protein>
<accession>A0ABQ6PNI5</accession>
<feature type="transmembrane region" description="Helical" evidence="1">
    <location>
        <begin position="283"/>
        <end position="300"/>
    </location>
</feature>
<evidence type="ECO:0000256" key="1">
    <source>
        <dbReference type="SAM" id="Phobius"/>
    </source>
</evidence>
<keyword evidence="1" id="KW-1133">Transmembrane helix</keyword>
<name>A0ABQ6PNI5_9BACT</name>
<comment type="caution">
    <text evidence="2">The sequence shown here is derived from an EMBL/GenBank/DDBJ whole genome shotgun (WGS) entry which is preliminary data.</text>
</comment>
<feature type="transmembrane region" description="Helical" evidence="1">
    <location>
        <begin position="74"/>
        <end position="91"/>
    </location>
</feature>
<evidence type="ECO:0000313" key="3">
    <source>
        <dbReference type="Proteomes" id="UP001338309"/>
    </source>
</evidence>
<dbReference type="RefSeq" id="WP_338224270.1">
    <property type="nucleotide sequence ID" value="NZ_BTPD01000006.1"/>
</dbReference>
<feature type="transmembrane region" description="Helical" evidence="1">
    <location>
        <begin position="184"/>
        <end position="203"/>
    </location>
</feature>
<evidence type="ECO:0000313" key="2">
    <source>
        <dbReference type="EMBL" id="GMQ29549.1"/>
    </source>
</evidence>
<sequence length="491" mass="56324">MPKPLLGASILVVAIVLAGVNRGFDVSDEGLYVLLAHPLQENQGGIFNYDLFFKLIHQVTGFHFGMVGLRVLRLLIYGLGAFALAVCYKNVKSETQLSPTIFLISLLGLFAGYGFLPASLSYNHLSVVIAACWLALISFQEDRWMVRLGIGLMIAFLVYVKVTVAILVAGMTLLFLFLEKKLNWFFLLGLLLPFIFLEWVFYWDLGENALLRLRDGLSVQTARTDYQGWTLIKHTGVGVFWCLLVFGGSFIVFRWIKKPIIQALLILPSFLLVFSITRITEEWNHIFLLLGAGVWAWFFHKYHFFQLSGRDQIWIFFLLLLPFVLHFGSNVYWMRIGIHYLVFWILAWWIWLGKNNLRLEKALSLSLAGVTGILVLNGLWWQPFEQGQLEQQTEKWEYLPGKVILLSPDQVRGLEQLSARFEGEEKLLAAYRISGLAYLLGKTLPKSPGFWDREQLEGFFPQGYAEDVLFYPIDSLPQNFIQEPILISNFQ</sequence>
<dbReference type="EMBL" id="BTPD01000006">
    <property type="protein sequence ID" value="GMQ29549.1"/>
    <property type="molecule type" value="Genomic_DNA"/>
</dbReference>
<proteinExistence type="predicted"/>
<feature type="transmembrane region" description="Helical" evidence="1">
    <location>
        <begin position="363"/>
        <end position="381"/>
    </location>
</feature>
<keyword evidence="3" id="KW-1185">Reference proteome</keyword>